<dbReference type="HAMAP" id="MF_00930">
    <property type="entry name" value="GreB"/>
    <property type="match status" value="1"/>
</dbReference>
<dbReference type="OrthoDB" id="5511940at2"/>
<dbReference type="AlphaFoldDB" id="A0A2T5MI04"/>
<dbReference type="Proteomes" id="UP000244248">
    <property type="component" value="Unassembled WGS sequence"/>
</dbReference>
<dbReference type="Gene3D" id="3.10.50.30">
    <property type="entry name" value="Transcription elongation factor, GreA/GreB, C-terminal domain"/>
    <property type="match status" value="1"/>
</dbReference>
<accession>A0A2T5MI04</accession>
<dbReference type="InterPro" id="IPR028624">
    <property type="entry name" value="Tscrpt_elong_fac_GreA/B"/>
</dbReference>
<dbReference type="Pfam" id="PF01272">
    <property type="entry name" value="GreA_GreB"/>
    <property type="match status" value="1"/>
</dbReference>
<evidence type="ECO:0000259" key="6">
    <source>
        <dbReference type="Pfam" id="PF03449"/>
    </source>
</evidence>
<dbReference type="HAMAP" id="MF_00105">
    <property type="entry name" value="GreA_GreB"/>
    <property type="match status" value="1"/>
</dbReference>
<dbReference type="InterPro" id="IPR023459">
    <property type="entry name" value="Tscrpt_elong_fac_GreA/B_fam"/>
</dbReference>
<dbReference type="InterPro" id="IPR006358">
    <property type="entry name" value="Tscrpt_elong_fac_GreB"/>
</dbReference>
<gene>
    <name evidence="4" type="primary">greB</name>
    <name evidence="7" type="ORF">CJD38_06070</name>
</gene>
<dbReference type="InterPro" id="IPR018151">
    <property type="entry name" value="TF_GreA/GreB_CS"/>
</dbReference>
<dbReference type="PANTHER" id="PTHR30437:SF6">
    <property type="entry name" value="TRANSCRIPTION ELONGATION FACTOR GREB"/>
    <property type="match status" value="1"/>
</dbReference>
<keyword evidence="2 4" id="KW-0238">DNA-binding</keyword>
<keyword evidence="7" id="KW-0251">Elongation factor</keyword>
<comment type="caution">
    <text evidence="7">The sequence shown here is derived from an EMBL/GenBank/DDBJ whole genome shotgun (WGS) entry which is preliminary data.</text>
</comment>
<reference evidence="7 8" key="1">
    <citation type="submission" date="2018-04" db="EMBL/GenBank/DDBJ databases">
        <title>Novel species isolated from glacier.</title>
        <authorList>
            <person name="Liu Q."/>
            <person name="Xin Y.-H."/>
        </authorList>
    </citation>
    <scope>NUCLEOTIDE SEQUENCE [LARGE SCALE GENOMIC DNA]</scope>
    <source>
        <strain evidence="7 8">GT1R17</strain>
    </source>
</reference>
<comment type="function">
    <text evidence="4">Necessary for efficient RNA polymerase transcription elongation past template-encoded arresting sites. The arresting sites in DNA have the property of trapping a certain fraction of elongating RNA polymerases that pass through, resulting in locked ternary complexes. Cleavage of the nascent transcript by cleavage factors such as GreA or GreB allows the resumption of elongation from the new 3'terminus. GreB releases sequences of up to 9 nucleotides in length.</text>
</comment>
<sequence>MSRYRPPQAKSSPYITAEGQARLKGEFDELWRVRRPEVVRALSAAAAEGDRSENAEYIYRKKELREIDARLKYLTLRLEEVKVVDRAPGDLKRVFFAAWVEVADDNDDRKTYRIVGSDEVDTSKGWISVDSPVARALLGKTKGDVVQVALPGGESELELVAIRYD</sequence>
<evidence type="ECO:0000259" key="5">
    <source>
        <dbReference type="Pfam" id="PF01272"/>
    </source>
</evidence>
<keyword evidence="7" id="KW-0648">Protein biosynthesis</keyword>
<evidence type="ECO:0000313" key="8">
    <source>
        <dbReference type="Proteomes" id="UP000244248"/>
    </source>
</evidence>
<dbReference type="EMBL" id="QANS01000002">
    <property type="protein sequence ID" value="PTU32223.1"/>
    <property type="molecule type" value="Genomic_DNA"/>
</dbReference>
<dbReference type="SUPFAM" id="SSF46557">
    <property type="entry name" value="GreA transcript cleavage protein, N-terminal domain"/>
    <property type="match status" value="1"/>
</dbReference>
<evidence type="ECO:0000256" key="2">
    <source>
        <dbReference type="ARBA" id="ARBA00023125"/>
    </source>
</evidence>
<evidence type="ECO:0000256" key="3">
    <source>
        <dbReference type="ARBA" id="ARBA00023163"/>
    </source>
</evidence>
<organism evidence="7 8">
    <name type="scientific">Stenotrophobium rhamnosiphilum</name>
    <dbReference type="NCBI Taxonomy" id="2029166"/>
    <lineage>
        <taxon>Bacteria</taxon>
        <taxon>Pseudomonadati</taxon>
        <taxon>Pseudomonadota</taxon>
        <taxon>Gammaproteobacteria</taxon>
        <taxon>Nevskiales</taxon>
        <taxon>Nevskiaceae</taxon>
        <taxon>Stenotrophobium</taxon>
    </lineage>
</organism>
<protein>
    <recommendedName>
        <fullName evidence="4">Transcription elongation factor GreB</fullName>
    </recommendedName>
    <alternativeName>
        <fullName evidence="4">Transcript cleavage factor GreB</fullName>
    </alternativeName>
</protein>
<dbReference type="RefSeq" id="WP_107939415.1">
    <property type="nucleotide sequence ID" value="NZ_QANS01000002.1"/>
</dbReference>
<dbReference type="PROSITE" id="PS00830">
    <property type="entry name" value="GREAB_2"/>
    <property type="match status" value="1"/>
</dbReference>
<dbReference type="InterPro" id="IPR036953">
    <property type="entry name" value="GreA/GreB_C_sf"/>
</dbReference>
<dbReference type="GO" id="GO:0003677">
    <property type="term" value="F:DNA binding"/>
    <property type="evidence" value="ECO:0007669"/>
    <property type="project" value="UniProtKB-UniRule"/>
</dbReference>
<keyword evidence="1 4" id="KW-0805">Transcription regulation</keyword>
<feature type="domain" description="Transcription elongation factor GreA/GreB N-terminal" evidence="6">
    <location>
        <begin position="14"/>
        <end position="83"/>
    </location>
</feature>
<evidence type="ECO:0000256" key="1">
    <source>
        <dbReference type="ARBA" id="ARBA00023015"/>
    </source>
</evidence>
<comment type="similarity">
    <text evidence="4">Belongs to the GreA/GreB family. GreB subfamily.</text>
</comment>
<dbReference type="InterPro" id="IPR022691">
    <property type="entry name" value="Tscrpt_elong_fac_GreA/B_N"/>
</dbReference>
<feature type="domain" description="Transcription elongation factor GreA/GreB C-terminal" evidence="5">
    <location>
        <begin position="92"/>
        <end position="164"/>
    </location>
</feature>
<dbReference type="NCBIfam" id="NF002506">
    <property type="entry name" value="PRK01885.1"/>
    <property type="match status" value="1"/>
</dbReference>
<dbReference type="NCBIfam" id="TIGR01461">
    <property type="entry name" value="greB"/>
    <property type="match status" value="1"/>
</dbReference>
<keyword evidence="8" id="KW-1185">Reference proteome</keyword>
<dbReference type="InterPro" id="IPR001437">
    <property type="entry name" value="Tscrpt_elong_fac_GreA/B_C"/>
</dbReference>
<dbReference type="GO" id="GO:0006354">
    <property type="term" value="P:DNA-templated transcription elongation"/>
    <property type="evidence" value="ECO:0007669"/>
    <property type="project" value="TreeGrafter"/>
</dbReference>
<dbReference type="SUPFAM" id="SSF54534">
    <property type="entry name" value="FKBP-like"/>
    <property type="match status" value="1"/>
</dbReference>
<dbReference type="GO" id="GO:0032784">
    <property type="term" value="P:regulation of DNA-templated transcription elongation"/>
    <property type="evidence" value="ECO:0007669"/>
    <property type="project" value="UniProtKB-UniRule"/>
</dbReference>
<dbReference type="FunFam" id="1.10.287.180:FF:000001">
    <property type="entry name" value="Transcription elongation factor GreA"/>
    <property type="match status" value="1"/>
</dbReference>
<dbReference type="Pfam" id="PF03449">
    <property type="entry name" value="GreA_GreB_N"/>
    <property type="match status" value="1"/>
</dbReference>
<dbReference type="PIRSF" id="PIRSF006092">
    <property type="entry name" value="GreA_GreB"/>
    <property type="match status" value="1"/>
</dbReference>
<keyword evidence="3 4" id="KW-0804">Transcription</keyword>
<evidence type="ECO:0000256" key="4">
    <source>
        <dbReference type="HAMAP-Rule" id="MF_00930"/>
    </source>
</evidence>
<dbReference type="FunFam" id="3.10.50.30:FF:000001">
    <property type="entry name" value="Transcription elongation factor GreA"/>
    <property type="match status" value="1"/>
</dbReference>
<dbReference type="Gene3D" id="1.10.287.180">
    <property type="entry name" value="Transcription elongation factor, GreA/GreB, N-terminal domain"/>
    <property type="match status" value="1"/>
</dbReference>
<evidence type="ECO:0000313" key="7">
    <source>
        <dbReference type="EMBL" id="PTU32223.1"/>
    </source>
</evidence>
<dbReference type="GO" id="GO:0070063">
    <property type="term" value="F:RNA polymerase binding"/>
    <property type="evidence" value="ECO:0007669"/>
    <property type="project" value="InterPro"/>
</dbReference>
<dbReference type="GO" id="GO:0003746">
    <property type="term" value="F:translation elongation factor activity"/>
    <property type="evidence" value="ECO:0007669"/>
    <property type="project" value="UniProtKB-KW"/>
</dbReference>
<dbReference type="PANTHER" id="PTHR30437">
    <property type="entry name" value="TRANSCRIPTION ELONGATION FACTOR GREA"/>
    <property type="match status" value="1"/>
</dbReference>
<dbReference type="InterPro" id="IPR036805">
    <property type="entry name" value="Tscrpt_elong_fac_GreA/B_N_sf"/>
</dbReference>
<proteinExistence type="inferred from homology"/>
<name>A0A2T5MI04_9GAMM</name>